<dbReference type="RefSeq" id="WP_004904535.1">
    <property type="nucleotide sequence ID" value="NZ_BBTI01000016.1"/>
</dbReference>
<evidence type="ECO:0000313" key="1">
    <source>
        <dbReference type="EMBL" id="ESK47472.1"/>
    </source>
</evidence>
<dbReference type="HOGENOM" id="CLU_204327_0_0_6"/>
<evidence type="ECO:0000313" key="2">
    <source>
        <dbReference type="Proteomes" id="UP000018418"/>
    </source>
</evidence>
<sequence length="60" mass="6986">MKFIWRYTAKMHPKGSIHGLVEASTFTEAQQIVKRNEMVKSVSVVLHKNQVAARKQRYEV</sequence>
<protein>
    <submittedName>
        <fullName evidence="1">Uncharacterized protein</fullName>
    </submittedName>
</protein>
<comment type="caution">
    <text evidence="1">The sequence shown here is derived from an EMBL/GenBank/DDBJ whole genome shotgun (WGS) entry which is preliminary data.</text>
</comment>
<dbReference type="AlphaFoldDB" id="V2UAH8"/>
<reference evidence="1 2" key="1">
    <citation type="submission" date="2013-10" db="EMBL/GenBank/DDBJ databases">
        <title>The Genome Sequence of Acinetobacter brisouii CIP 110357.</title>
        <authorList>
            <consortium name="The Broad Institute Genomics Platform"/>
            <consortium name="The Broad Institute Genome Sequencing Center for Infectious Disease"/>
            <person name="Cerqueira G."/>
            <person name="Feldgarden M."/>
            <person name="Courvalin P."/>
            <person name="Grillot-Courvalin C."/>
            <person name="Clermont D."/>
            <person name="Rocha E."/>
            <person name="Yoon E.-J."/>
            <person name="Nemec A."/>
            <person name="Young S.K."/>
            <person name="Zeng Q."/>
            <person name="Gargeya S."/>
            <person name="Fitzgerald M."/>
            <person name="Abouelleil A."/>
            <person name="Alvarado L."/>
            <person name="Berlin A.M."/>
            <person name="Chapman S.B."/>
            <person name="Gainer-Dewar J."/>
            <person name="Goldberg J."/>
            <person name="Gnerre S."/>
            <person name="Griggs A."/>
            <person name="Gujja S."/>
            <person name="Hansen M."/>
            <person name="Howarth C."/>
            <person name="Imamovic A."/>
            <person name="Ireland A."/>
            <person name="Larimer J."/>
            <person name="McCowan C."/>
            <person name="Murphy C."/>
            <person name="Pearson M."/>
            <person name="Poon T.W."/>
            <person name="Priest M."/>
            <person name="Roberts A."/>
            <person name="Saif S."/>
            <person name="Shea T."/>
            <person name="Sykes S."/>
            <person name="Wortman J."/>
            <person name="Nusbaum C."/>
            <person name="Birren B."/>
        </authorList>
    </citation>
    <scope>NUCLEOTIDE SEQUENCE [LARGE SCALE GENOMIC DNA]</scope>
    <source>
        <strain evidence="1 2">CIP 110357</strain>
    </source>
</reference>
<organism evidence="1 2">
    <name type="scientific">Acinetobacter brisouii CIP 110357</name>
    <dbReference type="NCBI Taxonomy" id="1341683"/>
    <lineage>
        <taxon>Bacteria</taxon>
        <taxon>Pseudomonadati</taxon>
        <taxon>Pseudomonadota</taxon>
        <taxon>Gammaproteobacteria</taxon>
        <taxon>Moraxellales</taxon>
        <taxon>Moraxellaceae</taxon>
        <taxon>Acinetobacter</taxon>
    </lineage>
</organism>
<dbReference type="Proteomes" id="UP000018418">
    <property type="component" value="Unassembled WGS sequence"/>
</dbReference>
<keyword evidence="2" id="KW-1185">Reference proteome</keyword>
<accession>V2UAH8</accession>
<dbReference type="PATRIC" id="fig|1341683.3.peg.2917"/>
<gene>
    <name evidence="1" type="ORF">P255_02954</name>
</gene>
<name>V2UAH8_9GAMM</name>
<dbReference type="EMBL" id="AYEU01000015">
    <property type="protein sequence ID" value="ESK47472.1"/>
    <property type="molecule type" value="Genomic_DNA"/>
</dbReference>
<proteinExistence type="predicted"/>